<evidence type="ECO:0000313" key="3">
    <source>
        <dbReference type="Proteomes" id="UP000694397"/>
    </source>
</evidence>
<feature type="compositionally biased region" description="Basic residues" evidence="1">
    <location>
        <begin position="119"/>
        <end position="134"/>
    </location>
</feature>
<evidence type="ECO:0000256" key="1">
    <source>
        <dbReference type="SAM" id="MobiDB-lite"/>
    </source>
</evidence>
<reference evidence="2" key="3">
    <citation type="submission" date="2025-09" db="UniProtKB">
        <authorList>
            <consortium name="Ensembl"/>
        </authorList>
    </citation>
    <scope>IDENTIFICATION</scope>
</reference>
<organism evidence="2 3">
    <name type="scientific">Scleropages formosus</name>
    <name type="common">Asian bonytongue</name>
    <name type="synonym">Osteoglossum formosum</name>
    <dbReference type="NCBI Taxonomy" id="113540"/>
    <lineage>
        <taxon>Eukaryota</taxon>
        <taxon>Metazoa</taxon>
        <taxon>Chordata</taxon>
        <taxon>Craniata</taxon>
        <taxon>Vertebrata</taxon>
        <taxon>Euteleostomi</taxon>
        <taxon>Actinopterygii</taxon>
        <taxon>Neopterygii</taxon>
        <taxon>Teleostei</taxon>
        <taxon>Osteoglossocephala</taxon>
        <taxon>Osteoglossomorpha</taxon>
        <taxon>Osteoglossiformes</taxon>
        <taxon>Osteoglossidae</taxon>
        <taxon>Scleropages</taxon>
    </lineage>
</organism>
<protein>
    <submittedName>
        <fullName evidence="2">Uncharacterized protein</fullName>
    </submittedName>
</protein>
<accession>A0A8C9WD53</accession>
<name>A0A8C9WD53_SCLFO</name>
<sequence length="141" mass="16135">MIVTWTTTELPVLQIYYYYMRLGKHTCFLALAAFIARFECGEKGLHRVITRRDRDFYSLAGERAEVSASLGWTFTTVLRGFKLGGVKKNRQSSTRLFTRELSPRHAGLQSPSLSPCARARAHTHTHTHKNKSRQHLPACRT</sequence>
<dbReference type="Ensembl" id="ENSSFOT00015056269.1">
    <property type="protein sequence ID" value="ENSSFOP00015072748.1"/>
    <property type="gene ID" value="ENSSFOG00015033244.1"/>
</dbReference>
<proteinExistence type="predicted"/>
<feature type="region of interest" description="Disordered" evidence="1">
    <location>
        <begin position="105"/>
        <end position="141"/>
    </location>
</feature>
<dbReference type="AlphaFoldDB" id="A0A8C9WD53"/>
<reference evidence="2 3" key="1">
    <citation type="submission" date="2019-04" db="EMBL/GenBank/DDBJ databases">
        <authorList>
            <consortium name="Wellcome Sanger Institute Data Sharing"/>
        </authorList>
    </citation>
    <scope>NUCLEOTIDE SEQUENCE [LARGE SCALE GENOMIC DNA]</scope>
</reference>
<keyword evidence="3" id="KW-1185">Reference proteome</keyword>
<evidence type="ECO:0000313" key="2">
    <source>
        <dbReference type="Ensembl" id="ENSSFOP00015072748.1"/>
    </source>
</evidence>
<dbReference type="Proteomes" id="UP000694397">
    <property type="component" value="Chromosome 5"/>
</dbReference>
<reference evidence="2" key="2">
    <citation type="submission" date="2025-08" db="UniProtKB">
        <authorList>
            <consortium name="Ensembl"/>
        </authorList>
    </citation>
    <scope>IDENTIFICATION</scope>
</reference>